<evidence type="ECO:0000259" key="2">
    <source>
        <dbReference type="PROSITE" id="PS50188"/>
    </source>
</evidence>
<gene>
    <name evidence="4" type="primary">LOC116955937</name>
</gene>
<dbReference type="InterPro" id="IPR006574">
    <property type="entry name" value="PRY"/>
</dbReference>
<accession>A0AAJ7UBH2</accession>
<evidence type="ECO:0000256" key="1">
    <source>
        <dbReference type="SAM" id="MobiDB-lite"/>
    </source>
</evidence>
<dbReference type="Pfam" id="PF13765">
    <property type="entry name" value="PRY"/>
    <property type="match status" value="1"/>
</dbReference>
<dbReference type="InterPro" id="IPR003877">
    <property type="entry name" value="SPRY_dom"/>
</dbReference>
<evidence type="ECO:0000313" key="4">
    <source>
        <dbReference type="RefSeq" id="XP_032833187.1"/>
    </source>
</evidence>
<sequence length="264" mass="27874">MLRRYGCPLTFDSNTAHPRLLVSPDGRCVSQRGRRDATSPQPSAFDVWPQLLSREPLAGPGRREGPSYWEVGVHGAQNWRVGVARGDSPRRGAGADVCLGANALSWCLALTEGELSAWHDNRQTLLPPPAAATPAEDARRAGDAAALAVADAGCRGTWDLRAHVWERGAGAGKGKGAADLSPPAAAPAPAPAATSGLRRVGVLLDPADARLAFYDAERGAELHSFRVAGDREGREGPEGRMYAAAGLWDVGSCLTLYVPLRESK</sequence>
<reference evidence="4" key="1">
    <citation type="submission" date="2025-08" db="UniProtKB">
        <authorList>
            <consortium name="RefSeq"/>
        </authorList>
    </citation>
    <scope>IDENTIFICATION</scope>
    <source>
        <tissue evidence="4">Sperm</tissue>
    </source>
</reference>
<dbReference type="SUPFAM" id="SSF49899">
    <property type="entry name" value="Concanavalin A-like lectins/glucanases"/>
    <property type="match status" value="1"/>
</dbReference>
<dbReference type="AlphaFoldDB" id="A0AAJ7UBH2"/>
<dbReference type="PROSITE" id="PS50188">
    <property type="entry name" value="B302_SPRY"/>
    <property type="match status" value="1"/>
</dbReference>
<evidence type="ECO:0000313" key="3">
    <source>
        <dbReference type="Proteomes" id="UP001318040"/>
    </source>
</evidence>
<proteinExistence type="predicted"/>
<feature type="region of interest" description="Disordered" evidence="1">
    <location>
        <begin position="171"/>
        <end position="192"/>
    </location>
</feature>
<organism evidence="3 4">
    <name type="scientific">Petromyzon marinus</name>
    <name type="common">Sea lamprey</name>
    <dbReference type="NCBI Taxonomy" id="7757"/>
    <lineage>
        <taxon>Eukaryota</taxon>
        <taxon>Metazoa</taxon>
        <taxon>Chordata</taxon>
        <taxon>Craniata</taxon>
        <taxon>Vertebrata</taxon>
        <taxon>Cyclostomata</taxon>
        <taxon>Hyperoartia</taxon>
        <taxon>Petromyzontiformes</taxon>
        <taxon>Petromyzontidae</taxon>
        <taxon>Petromyzon</taxon>
    </lineage>
</organism>
<dbReference type="KEGG" id="pmrn:116955937"/>
<dbReference type="Pfam" id="PF00622">
    <property type="entry name" value="SPRY"/>
    <property type="match status" value="1"/>
</dbReference>
<dbReference type="InterPro" id="IPR050143">
    <property type="entry name" value="TRIM/RBCC"/>
</dbReference>
<dbReference type="Proteomes" id="UP001318040">
    <property type="component" value="Chromosome 62"/>
</dbReference>
<dbReference type="Gene3D" id="2.60.120.920">
    <property type="match status" value="1"/>
</dbReference>
<feature type="domain" description="B30.2/SPRY" evidence="2">
    <location>
        <begin position="1"/>
        <end position="264"/>
    </location>
</feature>
<dbReference type="InterPro" id="IPR001870">
    <property type="entry name" value="B30.2/SPRY"/>
</dbReference>
<dbReference type="SMART" id="SM00589">
    <property type="entry name" value="PRY"/>
    <property type="match status" value="1"/>
</dbReference>
<dbReference type="InterPro" id="IPR043136">
    <property type="entry name" value="B30.2/SPRY_sf"/>
</dbReference>
<keyword evidence="3" id="KW-1185">Reference proteome</keyword>
<dbReference type="PANTHER" id="PTHR24103">
    <property type="entry name" value="E3 UBIQUITIN-PROTEIN LIGASE TRIM"/>
    <property type="match status" value="1"/>
</dbReference>
<dbReference type="RefSeq" id="XP_032833187.1">
    <property type="nucleotide sequence ID" value="XM_032977296.1"/>
</dbReference>
<name>A0AAJ7UBH2_PETMA</name>
<protein>
    <submittedName>
        <fullName evidence="4">E3 ubiquitin-protein ligase TRIM41-like</fullName>
    </submittedName>
</protein>
<dbReference type="InterPro" id="IPR013320">
    <property type="entry name" value="ConA-like_dom_sf"/>
</dbReference>